<name>A0A7J6V4L5_THATH</name>
<sequence length="181" mass="20570">MCSLPYAGFNSFHDGLEEFCVQKALKRSMCSLHYAGFNSFHDGLEEFCMMVANADRVIQDPIFNIFPFAPEKVRLQDWDQFDEWLHTEDEDPIRDLCIPWCNYGRDKIQECEECEHLSNSLGWGTDDSGSDWSDDEETDDESEVEVEPDPDNDDEEDEGSDEQGSDNGDALDVVAVAPHGN</sequence>
<evidence type="ECO:0000313" key="3">
    <source>
        <dbReference type="Proteomes" id="UP000554482"/>
    </source>
</evidence>
<feature type="region of interest" description="Disordered" evidence="1">
    <location>
        <begin position="119"/>
        <end position="181"/>
    </location>
</feature>
<organism evidence="2 3">
    <name type="scientific">Thalictrum thalictroides</name>
    <name type="common">Rue-anemone</name>
    <name type="synonym">Anemone thalictroides</name>
    <dbReference type="NCBI Taxonomy" id="46969"/>
    <lineage>
        <taxon>Eukaryota</taxon>
        <taxon>Viridiplantae</taxon>
        <taxon>Streptophyta</taxon>
        <taxon>Embryophyta</taxon>
        <taxon>Tracheophyta</taxon>
        <taxon>Spermatophyta</taxon>
        <taxon>Magnoliopsida</taxon>
        <taxon>Ranunculales</taxon>
        <taxon>Ranunculaceae</taxon>
        <taxon>Thalictroideae</taxon>
        <taxon>Thalictrum</taxon>
    </lineage>
</organism>
<feature type="compositionally biased region" description="Acidic residues" evidence="1">
    <location>
        <begin position="128"/>
        <end position="164"/>
    </location>
</feature>
<protein>
    <submittedName>
        <fullName evidence="2">Uncharacterized protein</fullName>
    </submittedName>
</protein>
<evidence type="ECO:0000313" key="2">
    <source>
        <dbReference type="EMBL" id="KAF5179342.1"/>
    </source>
</evidence>
<accession>A0A7J6V4L5</accession>
<comment type="caution">
    <text evidence="2">The sequence shown here is derived from an EMBL/GenBank/DDBJ whole genome shotgun (WGS) entry which is preliminary data.</text>
</comment>
<reference evidence="2 3" key="1">
    <citation type="submission" date="2020-06" db="EMBL/GenBank/DDBJ databases">
        <title>Transcriptomic and genomic resources for Thalictrum thalictroides and T. hernandezii: Facilitating candidate gene discovery in an emerging model plant lineage.</title>
        <authorList>
            <person name="Arias T."/>
            <person name="Riano-Pachon D.M."/>
            <person name="Di Stilio V.S."/>
        </authorList>
    </citation>
    <scope>NUCLEOTIDE SEQUENCE [LARGE SCALE GENOMIC DNA]</scope>
    <source>
        <strain evidence="3">cv. WT478/WT964</strain>
        <tissue evidence="2">Leaves</tissue>
    </source>
</reference>
<keyword evidence="3" id="KW-1185">Reference proteome</keyword>
<gene>
    <name evidence="2" type="ORF">FRX31_031071</name>
</gene>
<dbReference type="AlphaFoldDB" id="A0A7J6V4L5"/>
<dbReference type="EMBL" id="JABWDY010038907">
    <property type="protein sequence ID" value="KAF5179342.1"/>
    <property type="molecule type" value="Genomic_DNA"/>
</dbReference>
<proteinExistence type="predicted"/>
<evidence type="ECO:0000256" key="1">
    <source>
        <dbReference type="SAM" id="MobiDB-lite"/>
    </source>
</evidence>
<feature type="non-terminal residue" evidence="2">
    <location>
        <position position="181"/>
    </location>
</feature>
<dbReference type="Proteomes" id="UP000554482">
    <property type="component" value="Unassembled WGS sequence"/>
</dbReference>